<dbReference type="EMBL" id="FNTV01000001">
    <property type="protein sequence ID" value="SEE79141.1"/>
    <property type="molecule type" value="Genomic_DNA"/>
</dbReference>
<proteinExistence type="predicted"/>
<evidence type="ECO:0000313" key="1">
    <source>
        <dbReference type="EMBL" id="SEE79141.1"/>
    </source>
</evidence>
<name>A0A1H5LRX0_9MICC</name>
<evidence type="ECO:0000313" key="2">
    <source>
        <dbReference type="Proteomes" id="UP000182725"/>
    </source>
</evidence>
<gene>
    <name evidence="1" type="ORF">SAMN04489740_2552</name>
</gene>
<sequence length="44" mass="4998">MALPWITSVYDPTNGEQTTSTLSRETFAERLKVTLDQELKHTTS</sequence>
<dbReference type="Proteomes" id="UP000182725">
    <property type="component" value="Unassembled WGS sequence"/>
</dbReference>
<protein>
    <submittedName>
        <fullName evidence="1">Uncharacterized protein</fullName>
    </submittedName>
</protein>
<reference evidence="1 2" key="1">
    <citation type="submission" date="2016-10" db="EMBL/GenBank/DDBJ databases">
        <authorList>
            <person name="de Groot N.N."/>
        </authorList>
    </citation>
    <scope>NUCLEOTIDE SEQUENCE [LARGE SCALE GENOMIC DNA]</scope>
    <source>
        <strain evidence="1 2">DSM 22274</strain>
    </source>
</reference>
<organism evidence="1 2">
    <name type="scientific">Arthrobacter alpinus</name>
    <dbReference type="NCBI Taxonomy" id="656366"/>
    <lineage>
        <taxon>Bacteria</taxon>
        <taxon>Bacillati</taxon>
        <taxon>Actinomycetota</taxon>
        <taxon>Actinomycetes</taxon>
        <taxon>Micrococcales</taxon>
        <taxon>Micrococcaceae</taxon>
        <taxon>Arthrobacter</taxon>
    </lineage>
</organism>
<dbReference type="AlphaFoldDB" id="A0A1H5LRX0"/>
<accession>A0A1H5LRX0</accession>